<keyword evidence="8" id="KW-1185">Reference proteome</keyword>
<evidence type="ECO:0000256" key="4">
    <source>
        <dbReference type="PROSITE-ProRule" id="PRU00473"/>
    </source>
</evidence>
<comment type="subcellular location">
    <subcellularLocation>
        <location evidence="1">Cell outer membrane</location>
    </subcellularLocation>
</comment>
<dbReference type="CDD" id="cd07185">
    <property type="entry name" value="OmpA_C-like"/>
    <property type="match status" value="1"/>
</dbReference>
<evidence type="ECO:0000313" key="7">
    <source>
        <dbReference type="EMBL" id="MFC2966467.1"/>
    </source>
</evidence>
<dbReference type="Gene3D" id="3.30.1330.60">
    <property type="entry name" value="OmpA-like domain"/>
    <property type="match status" value="1"/>
</dbReference>
<accession>A0ABV7AB65</accession>
<evidence type="ECO:0000256" key="1">
    <source>
        <dbReference type="ARBA" id="ARBA00004442"/>
    </source>
</evidence>
<dbReference type="EMBL" id="JBHRSK010000001">
    <property type="protein sequence ID" value="MFC2966467.1"/>
    <property type="molecule type" value="Genomic_DNA"/>
</dbReference>
<proteinExistence type="predicted"/>
<keyword evidence="2 4" id="KW-0472">Membrane</keyword>
<name>A0ABV7AB65_9RHOB</name>
<gene>
    <name evidence="7" type="ORF">ACFOES_00020</name>
</gene>
<dbReference type="SUPFAM" id="SSF103088">
    <property type="entry name" value="OmpA-like"/>
    <property type="match status" value="1"/>
</dbReference>
<protein>
    <submittedName>
        <fullName evidence="7">OmpA family protein</fullName>
    </submittedName>
</protein>
<feature type="domain" description="OmpA-like" evidence="6">
    <location>
        <begin position="56"/>
        <end position="172"/>
    </location>
</feature>
<dbReference type="InterPro" id="IPR006664">
    <property type="entry name" value="OMP_bac"/>
</dbReference>
<feature type="chain" id="PRO_5046830651" evidence="5">
    <location>
        <begin position="24"/>
        <end position="217"/>
    </location>
</feature>
<evidence type="ECO:0000256" key="2">
    <source>
        <dbReference type="ARBA" id="ARBA00023136"/>
    </source>
</evidence>
<organism evidence="7 8">
    <name type="scientific">Acidimangrovimonas pyrenivorans</name>
    <dbReference type="NCBI Taxonomy" id="2030798"/>
    <lineage>
        <taxon>Bacteria</taxon>
        <taxon>Pseudomonadati</taxon>
        <taxon>Pseudomonadota</taxon>
        <taxon>Alphaproteobacteria</taxon>
        <taxon>Rhodobacterales</taxon>
        <taxon>Paracoccaceae</taxon>
        <taxon>Acidimangrovimonas</taxon>
    </lineage>
</organism>
<dbReference type="PANTHER" id="PTHR30329">
    <property type="entry name" value="STATOR ELEMENT OF FLAGELLAR MOTOR COMPLEX"/>
    <property type="match status" value="1"/>
</dbReference>
<dbReference type="RefSeq" id="WP_377830580.1">
    <property type="nucleotide sequence ID" value="NZ_JBHRSK010000001.1"/>
</dbReference>
<keyword evidence="5" id="KW-0732">Signal</keyword>
<keyword evidence="3" id="KW-0998">Cell outer membrane</keyword>
<reference evidence="8" key="1">
    <citation type="journal article" date="2019" name="Int. J. Syst. Evol. Microbiol.">
        <title>The Global Catalogue of Microorganisms (GCM) 10K type strain sequencing project: providing services to taxonomists for standard genome sequencing and annotation.</title>
        <authorList>
            <consortium name="The Broad Institute Genomics Platform"/>
            <consortium name="The Broad Institute Genome Sequencing Center for Infectious Disease"/>
            <person name="Wu L."/>
            <person name="Ma J."/>
        </authorList>
    </citation>
    <scope>NUCLEOTIDE SEQUENCE [LARGE SCALE GENOMIC DNA]</scope>
    <source>
        <strain evidence="8">KCTC 62192</strain>
    </source>
</reference>
<evidence type="ECO:0000256" key="3">
    <source>
        <dbReference type="ARBA" id="ARBA00023237"/>
    </source>
</evidence>
<comment type="caution">
    <text evidence="7">The sequence shown here is derived from an EMBL/GenBank/DDBJ whole genome shotgun (WGS) entry which is preliminary data.</text>
</comment>
<feature type="signal peptide" evidence="5">
    <location>
        <begin position="1"/>
        <end position="23"/>
    </location>
</feature>
<dbReference type="Pfam" id="PF00691">
    <property type="entry name" value="OmpA"/>
    <property type="match status" value="1"/>
</dbReference>
<evidence type="ECO:0000256" key="5">
    <source>
        <dbReference type="SAM" id="SignalP"/>
    </source>
</evidence>
<dbReference type="Proteomes" id="UP001595443">
    <property type="component" value="Unassembled WGS sequence"/>
</dbReference>
<sequence>MKRQIRTLVTGFGLVGLAACSTAPVGSSLDEGGYGNPTMNNIMVQTGQKPYAIQLAKRFAEEVPNTVNFAFDKAYLDEQAKAVLRQQANWIRQFPEARFRVFGYTDLVGTERYNKSLGMRRARTVVNYLVSQGISRSRLQAVVSYGETRPLIPTPNRERRNRRAVTEVSGFVKTAPLVLNGKYAQVIFREYVKSAVPTDGVEAAAASSSTSTTPTGN</sequence>
<dbReference type="InterPro" id="IPR036737">
    <property type="entry name" value="OmpA-like_sf"/>
</dbReference>
<evidence type="ECO:0000313" key="8">
    <source>
        <dbReference type="Proteomes" id="UP001595443"/>
    </source>
</evidence>
<dbReference type="PANTHER" id="PTHR30329:SF21">
    <property type="entry name" value="LIPOPROTEIN YIAD-RELATED"/>
    <property type="match status" value="1"/>
</dbReference>
<dbReference type="InterPro" id="IPR050330">
    <property type="entry name" value="Bact_OuterMem_StrucFunc"/>
</dbReference>
<evidence type="ECO:0000259" key="6">
    <source>
        <dbReference type="PROSITE" id="PS51123"/>
    </source>
</evidence>
<dbReference type="PRINTS" id="PR01021">
    <property type="entry name" value="OMPADOMAIN"/>
</dbReference>
<dbReference type="PROSITE" id="PS51123">
    <property type="entry name" value="OMPA_2"/>
    <property type="match status" value="1"/>
</dbReference>
<dbReference type="PROSITE" id="PS51257">
    <property type="entry name" value="PROKAR_LIPOPROTEIN"/>
    <property type="match status" value="1"/>
</dbReference>
<dbReference type="InterPro" id="IPR006665">
    <property type="entry name" value="OmpA-like"/>
</dbReference>